<evidence type="ECO:0000313" key="1">
    <source>
        <dbReference type="EMBL" id="CEK54708.1"/>
    </source>
</evidence>
<gene>
    <name evidence="1" type="primary">ORF23458</name>
</gene>
<dbReference type="EMBL" id="HACG01007843">
    <property type="protein sequence ID" value="CEK54708.1"/>
    <property type="molecule type" value="Transcribed_RNA"/>
</dbReference>
<protein>
    <submittedName>
        <fullName evidence="1">Uncharacterized protein</fullName>
    </submittedName>
</protein>
<accession>A0A0B6YEQ4</accession>
<reference evidence="1" key="1">
    <citation type="submission" date="2014-12" db="EMBL/GenBank/DDBJ databases">
        <title>Insight into the proteome of Arion vulgaris.</title>
        <authorList>
            <person name="Aradska J."/>
            <person name="Bulat T."/>
            <person name="Smidak R."/>
            <person name="Sarate P."/>
            <person name="Gangsoo J."/>
            <person name="Sialana F."/>
            <person name="Bilban M."/>
            <person name="Lubec G."/>
        </authorList>
    </citation>
    <scope>NUCLEOTIDE SEQUENCE</scope>
    <source>
        <tissue evidence="1">Skin</tissue>
    </source>
</reference>
<dbReference type="AlphaFoldDB" id="A0A0B6YEQ4"/>
<organism evidence="1">
    <name type="scientific">Arion vulgaris</name>
    <dbReference type="NCBI Taxonomy" id="1028688"/>
    <lineage>
        <taxon>Eukaryota</taxon>
        <taxon>Metazoa</taxon>
        <taxon>Spiralia</taxon>
        <taxon>Lophotrochozoa</taxon>
        <taxon>Mollusca</taxon>
        <taxon>Gastropoda</taxon>
        <taxon>Heterobranchia</taxon>
        <taxon>Euthyneura</taxon>
        <taxon>Panpulmonata</taxon>
        <taxon>Eupulmonata</taxon>
        <taxon>Stylommatophora</taxon>
        <taxon>Helicina</taxon>
        <taxon>Arionoidea</taxon>
        <taxon>Arionidae</taxon>
        <taxon>Arion</taxon>
    </lineage>
</organism>
<proteinExistence type="predicted"/>
<sequence length="63" mass="7231">MMHKKYRAVAATKVVNALTIETSDLSSIPSMWFFFFTSHCSQIDPISNWCQNSSEKQRHVTGH</sequence>
<name>A0A0B6YEQ4_9EUPU</name>